<dbReference type="InterPro" id="IPR011701">
    <property type="entry name" value="MFS"/>
</dbReference>
<evidence type="ECO:0000256" key="1">
    <source>
        <dbReference type="ARBA" id="ARBA00004141"/>
    </source>
</evidence>
<dbReference type="PROSITE" id="PS50850">
    <property type="entry name" value="MFS"/>
    <property type="match status" value="1"/>
</dbReference>
<gene>
    <name evidence="5" type="ORF">PtrM4_029760</name>
</gene>
<accession>A0A316ZZI3</accession>
<dbReference type="PANTHER" id="PTHR23502:SF21">
    <property type="entry name" value="DITYROSINE TRANSPORTER 1"/>
    <property type="match status" value="1"/>
</dbReference>
<comment type="caution">
    <text evidence="5">The sequence shown here is derived from an EMBL/GenBank/DDBJ whole genome shotgun (WGS) entry which is preliminary data.</text>
</comment>
<dbReference type="InterPro" id="IPR036259">
    <property type="entry name" value="MFS_trans_sf"/>
</dbReference>
<dbReference type="EMBL" id="NQIK02000001">
    <property type="protein sequence ID" value="KAF7578736.1"/>
    <property type="molecule type" value="Genomic_DNA"/>
</dbReference>
<dbReference type="GeneID" id="6349906"/>
<dbReference type="Pfam" id="PF07690">
    <property type="entry name" value="MFS_1"/>
    <property type="match status" value="1"/>
</dbReference>
<keyword evidence="3" id="KW-1133">Transmembrane helix</keyword>
<evidence type="ECO:0000256" key="2">
    <source>
        <dbReference type="ARBA" id="ARBA00022692"/>
    </source>
</evidence>
<dbReference type="AlphaFoldDB" id="A0A316ZZI3"/>
<dbReference type="RefSeq" id="XP_001941920.2">
    <property type="nucleotide sequence ID" value="XM_001941885.2"/>
</dbReference>
<dbReference type="Proteomes" id="UP000245464">
    <property type="component" value="Chromosome 1"/>
</dbReference>
<keyword evidence="4" id="KW-0472">Membrane</keyword>
<dbReference type="KEGG" id="ptrr:6349906"/>
<sequence length="497" mass="53332">MLSAIDTEKAQHEKECDLNIDSDEYPSLPLSEIDVSPPPPPYSAFSVNRQRFILIVVTAAGFFGPLCGAIYLPSLKLFQRVFDASESVINGTVSMYMVVFAIAPLFGATASDIGGRKTVYMVGLGSFIIANTLLAVLPAHLASLYFLRVFQAFGSCIVFSVGAGTIADITEPANRASALSWFLMGPQLGPLLGPFIGGQFATATRWRWIFGFLSLASVPVYLAIIFCVPETLRSLVGNGTALANQPWFSIPSFRTKPCTDSKIPKGPRPSLLEFGRLLKYPPQLIVSSNGAVQFAGVYGMYISFPTIWEDGYHWTSAEVGYGYLCPGIAMFVTAIPVGWLSDHMRKKALAKSPDGKVAPERRVLIQIPGLLIAAAGKIMFGWFTQKHVHPAAGLFGSFLAGVGASMVSVVTASFQTECDPTQAASAVALGAFLRNFAAAICAAIMASILKGIGWGWTFTGLGLLDIACIPGVVLVMVRGAKFREAWMLKKQQTKPAT</sequence>
<evidence type="ECO:0000256" key="3">
    <source>
        <dbReference type="ARBA" id="ARBA00022989"/>
    </source>
</evidence>
<comment type="subcellular location">
    <subcellularLocation>
        <location evidence="1">Membrane</location>
        <topology evidence="1">Multi-pass membrane protein</topology>
    </subcellularLocation>
</comment>
<proteinExistence type="predicted"/>
<name>A0A316ZZI3_9PLEO</name>
<evidence type="ECO:0000313" key="6">
    <source>
        <dbReference type="Proteomes" id="UP000245464"/>
    </source>
</evidence>
<dbReference type="GO" id="GO:0005275">
    <property type="term" value="F:amine transmembrane transporter activity"/>
    <property type="evidence" value="ECO:0007669"/>
    <property type="project" value="TreeGrafter"/>
</dbReference>
<protein>
    <submittedName>
        <fullName evidence="5">Major Facilitator Superfamily protein</fullName>
    </submittedName>
</protein>
<dbReference type="SUPFAM" id="SSF103473">
    <property type="entry name" value="MFS general substrate transporter"/>
    <property type="match status" value="1"/>
</dbReference>
<dbReference type="InterPro" id="IPR020846">
    <property type="entry name" value="MFS_dom"/>
</dbReference>
<organism evidence="5 6">
    <name type="scientific">Pyrenophora tritici-repentis</name>
    <dbReference type="NCBI Taxonomy" id="45151"/>
    <lineage>
        <taxon>Eukaryota</taxon>
        <taxon>Fungi</taxon>
        <taxon>Dikarya</taxon>
        <taxon>Ascomycota</taxon>
        <taxon>Pezizomycotina</taxon>
        <taxon>Dothideomycetes</taxon>
        <taxon>Pleosporomycetidae</taxon>
        <taxon>Pleosporales</taxon>
        <taxon>Pleosporineae</taxon>
        <taxon>Pleosporaceae</taxon>
        <taxon>Pyrenophora</taxon>
    </lineage>
</organism>
<keyword evidence="2" id="KW-0812">Transmembrane</keyword>
<evidence type="ECO:0000313" key="5">
    <source>
        <dbReference type="EMBL" id="KAF7578736.1"/>
    </source>
</evidence>
<dbReference type="GO" id="GO:0005886">
    <property type="term" value="C:plasma membrane"/>
    <property type="evidence" value="ECO:0007669"/>
    <property type="project" value="TreeGrafter"/>
</dbReference>
<reference evidence="5 6" key="1">
    <citation type="journal article" date="2018" name="BMC Genomics">
        <title>Comparative genomics of the wheat fungal pathogen Pyrenophora tritici-repentis reveals chromosomal variations and genome plasticity.</title>
        <authorList>
            <person name="Moolhuijzen P."/>
            <person name="See P.T."/>
            <person name="Hane J.K."/>
            <person name="Shi G."/>
            <person name="Liu Z."/>
            <person name="Oliver R.P."/>
            <person name="Moffat C.S."/>
        </authorList>
    </citation>
    <scope>NUCLEOTIDE SEQUENCE [LARGE SCALE GENOMIC DNA]</scope>
    <source>
        <strain evidence="5">M4</strain>
    </source>
</reference>
<evidence type="ECO:0000256" key="4">
    <source>
        <dbReference type="ARBA" id="ARBA00023136"/>
    </source>
</evidence>
<dbReference type="PANTHER" id="PTHR23502">
    <property type="entry name" value="MAJOR FACILITATOR SUPERFAMILY"/>
    <property type="match status" value="1"/>
</dbReference>
<dbReference type="Gene3D" id="1.20.1250.20">
    <property type="entry name" value="MFS general substrate transporter like domains"/>
    <property type="match status" value="1"/>
</dbReference>